<feature type="domain" description="PAC" evidence="13">
    <location>
        <begin position="1211"/>
        <end position="1263"/>
    </location>
</feature>
<feature type="modified residue" description="4-aspartylphosphate" evidence="9">
    <location>
        <position position="1728"/>
    </location>
</feature>
<dbReference type="GO" id="GO:0000155">
    <property type="term" value="F:phosphorelay sensor kinase activity"/>
    <property type="evidence" value="ECO:0007669"/>
    <property type="project" value="InterPro"/>
</dbReference>
<dbReference type="PROSITE" id="PS50113">
    <property type="entry name" value="PAC"/>
    <property type="match status" value="1"/>
</dbReference>
<dbReference type="RefSeq" id="WP_254174018.1">
    <property type="nucleotide sequence ID" value="NZ_LR882967.1"/>
</dbReference>
<dbReference type="SUPFAM" id="SSF52172">
    <property type="entry name" value="CheY-like"/>
    <property type="match status" value="2"/>
</dbReference>
<dbReference type="InterPro" id="IPR011006">
    <property type="entry name" value="CheY-like_superfamily"/>
</dbReference>
<protein>
    <recommendedName>
        <fullName evidence="2">histidine kinase</fullName>
        <ecNumber evidence="2">2.7.13.3</ecNumber>
    </recommendedName>
</protein>
<keyword evidence="7" id="KW-0067">ATP-binding</keyword>
<dbReference type="SMART" id="SM00448">
    <property type="entry name" value="REC"/>
    <property type="match status" value="2"/>
</dbReference>
<dbReference type="PROSITE" id="PS50109">
    <property type="entry name" value="HIS_KIN"/>
    <property type="match status" value="2"/>
</dbReference>
<keyword evidence="8" id="KW-0902">Two-component regulatory system</keyword>
<feature type="domain" description="Histidine kinase" evidence="10">
    <location>
        <begin position="1415"/>
        <end position="1657"/>
    </location>
</feature>
<dbReference type="InterPro" id="IPR036890">
    <property type="entry name" value="HATPase_C_sf"/>
</dbReference>
<dbReference type="SMART" id="SM00387">
    <property type="entry name" value="HATPase_c"/>
    <property type="match status" value="2"/>
</dbReference>
<dbReference type="NCBIfam" id="TIGR00229">
    <property type="entry name" value="sensory_box"/>
    <property type="match status" value="3"/>
</dbReference>
<evidence type="ECO:0000259" key="10">
    <source>
        <dbReference type="PROSITE" id="PS50109"/>
    </source>
</evidence>
<dbReference type="CDD" id="cd17574">
    <property type="entry name" value="REC_OmpR"/>
    <property type="match status" value="1"/>
</dbReference>
<dbReference type="InterPro" id="IPR000700">
    <property type="entry name" value="PAS-assoc_C"/>
</dbReference>
<dbReference type="Pfam" id="PF00072">
    <property type="entry name" value="Response_reg"/>
    <property type="match status" value="2"/>
</dbReference>
<dbReference type="CDD" id="cd00082">
    <property type="entry name" value="HisKA"/>
    <property type="match status" value="2"/>
</dbReference>
<dbReference type="Gene3D" id="3.30.450.40">
    <property type="match status" value="1"/>
</dbReference>
<dbReference type="SUPFAM" id="SSF55781">
    <property type="entry name" value="GAF domain-like"/>
    <property type="match status" value="1"/>
</dbReference>
<dbReference type="KEGG" id="ppsu:NO713_02861"/>
<keyword evidence="6 14" id="KW-0418">Kinase</keyword>
<evidence type="ECO:0000313" key="14">
    <source>
        <dbReference type="EMBL" id="CAD5955647.1"/>
    </source>
</evidence>
<dbReference type="PROSITE" id="PS50110">
    <property type="entry name" value="RESPONSE_REGULATORY"/>
    <property type="match status" value="2"/>
</dbReference>
<sequence length="1794" mass="202229">MNINLSTDSFSGQGEIHQLICTLDWSKTLLGPPSQWPQSLRTAVSIILNSRYPMFIWWGEEYINLYNEAYRPILGTRKHPQFFGQSAKECWAEVWDVVGLLAESVLHTGQPTWSENLMLIMHRSGYTEETYFTFSYSPITDESGGVGGIFCAVTETTEQIIGERRLQTLREIATATTDAKTVEIACQRAIEAITSNNMDIPFALLYRIQDGKQADLAGTAGIEPNHPIALSPINLTENSDPWQLNLVNQTGEMLLLEDLNTRFQTLPKATWNEPPHAAMVIPLTQKPQSQLAGFLILGISPRRAFDDSYRGFFDLIANQVAIAIANAQAYEAERQRSEALAELNRAKTAFFSNISHEFRTPLTLILGSLEETLLNPNLLNLDQQEQLQVAKRNSLRLLKLVNTLLDFSSLEAERFQAVYEPTDLSRFTTELASMFRSAIERAGMQLIIDCPPLPELIYIDREMWEKIVLNLLSNAFKFTFKGKITVSLRWMGDHVQLNVQDTGIGIRSKDIPHVFERFHRVSEAQGRTYEGSGIGLSLVKELVQLHAGTIEISSIPGEGSCFIVSIPSGCAHLDTDQICQTTRYNSSPLEATAYLEEVMSWENPSCIAPLKPFLSPTSRILLVEDNGDMRNYMQRLLSQHYQVESVHHGLAALEAIHRQKPDLVVSDIMMPELDGFELLHTLRRDPRTQEIPIILLSARAGEEATIEGLEAGADDYLIKPFSARELLARVHSILELTRLRQEATIREQELNTTKAQVIDILESITDGFFALDYQWRFTYINQASERLFLKTRGELLGCNLWEIYPNFLKSIEAQKLHQVMENQEAEHFETSTIHPGFWYEAHVYPYQEGLAVYWRDITERKQAEVSLRQSEERFRVAQELSLDAFTILQSVRDETGKIIDFEWTYVNPKAADVLHQTIEKLIGQRLLEVLPGNKTNSDLFERYVRVVETGEPHDIELCYQSEGIMGWFRNMCVKIGDGVAISFSDISDRKLSEAALLQSEERLRVALKSAPITLFNQDQNLRYTWIYNPFLQQSVDEIIGRSDFDLLPQEQASQLVQLKRQVLETATGAREELCLIIQEQKYYFDLTIEPLRNTEDEIIGVTCSGVNISDHKQVELALRQSEALANARAEELRTFMETVPAAVWVAHDPQCHEMTANRAAHQLVQLPSGSIVTATPEDGSYPFLFTIQHQGVDIPLEELPMQIAGRTGEDVEAEFEFVFENGEVRYIYGRAVPLRDEGGKIRGVIGAFLDISDRKRAEEELREREQRFITLFHGMEDWVLVYHLTPDYQPGTFIEVNQQACNKLGFSREELLTMSVADIVGSSWVYPQANIEQLLQQKRLVVESVHRTKQGHRIPVEVSATLFTLNGLPTVQAICRDITERKQAEQEREKLLTRERAAREEAEVANRIKDEFLAVLSHELRSPLNPILGWTKLLQTRKFDAAGTARALETIERNAKLQTQLIEDLLDISRILRGKMALNMEPVNLISTIQAALETVKLAAEAKGIQVTFEVIPGEGMGVIPLRQVLRSPEALFPESQSFINVLGDKTRLQQVMWNLLSNAIKFTPSGGVVEVQLECREGQAQIQVKDTGKGINSEFLPFVFDYFRQEDSTTTRKFGGLGLGLAIVRHLTELHGGTVSVDSLGEGQGAVFLVQLPLMAYEREQPQSPTIETEEIDLMGLKILVVDDEIDIRDLVEFILEQAGAEVRVANSAREALGLMSEFSPDVLISDIGMPEMDGYGLIAEVRKTSSIPAIALTAYAGETNQALALAAGFQVHLAKPIEPDELVLAIINLTKK</sequence>
<evidence type="ECO:0000313" key="15">
    <source>
        <dbReference type="Proteomes" id="UP001153719"/>
    </source>
</evidence>
<evidence type="ECO:0000259" key="12">
    <source>
        <dbReference type="PROSITE" id="PS50112"/>
    </source>
</evidence>
<dbReference type="SMART" id="SM00388">
    <property type="entry name" value="HisKA"/>
    <property type="match status" value="2"/>
</dbReference>
<evidence type="ECO:0000259" key="11">
    <source>
        <dbReference type="PROSITE" id="PS50110"/>
    </source>
</evidence>
<dbReference type="Gene3D" id="3.40.50.2300">
    <property type="match status" value="2"/>
</dbReference>
<feature type="domain" description="Histidine kinase" evidence="10">
    <location>
        <begin position="353"/>
        <end position="570"/>
    </location>
</feature>
<gene>
    <name evidence="14" type="primary">tmoS</name>
    <name evidence="14" type="ORF">NO713_02861</name>
</gene>
<evidence type="ECO:0000256" key="2">
    <source>
        <dbReference type="ARBA" id="ARBA00012438"/>
    </source>
</evidence>
<dbReference type="EC" id="2.7.13.3" evidence="2"/>
<dbReference type="Gene3D" id="3.30.450.20">
    <property type="entry name" value="PAS domain"/>
    <property type="match status" value="6"/>
</dbReference>
<dbReference type="SMART" id="SM00091">
    <property type="entry name" value="PAS"/>
    <property type="match status" value="6"/>
</dbReference>
<reference evidence="14" key="1">
    <citation type="submission" date="2020-09" db="EMBL/GenBank/DDBJ databases">
        <authorList>
            <person name="Blom J."/>
        </authorList>
    </citation>
    <scope>NUCLEOTIDE SEQUENCE</scope>
    <source>
        <strain evidence="14">No.713</strain>
    </source>
</reference>
<dbReference type="PANTHER" id="PTHR43547:SF2">
    <property type="entry name" value="HYBRID SIGNAL TRANSDUCTION HISTIDINE KINASE C"/>
    <property type="match status" value="1"/>
</dbReference>
<dbReference type="SMART" id="SM00086">
    <property type="entry name" value="PAC"/>
    <property type="match status" value="4"/>
</dbReference>
<dbReference type="SUPFAM" id="SSF55874">
    <property type="entry name" value="ATPase domain of HSP90 chaperone/DNA topoisomerase II/histidine kinase"/>
    <property type="match status" value="2"/>
</dbReference>
<dbReference type="InterPro" id="IPR003661">
    <property type="entry name" value="HisK_dim/P_dom"/>
</dbReference>
<dbReference type="Pfam" id="PF00512">
    <property type="entry name" value="HisKA"/>
    <property type="match status" value="2"/>
</dbReference>
<dbReference type="FunFam" id="3.30.565.10:FF:000037">
    <property type="entry name" value="Hybrid sensor histidine kinase/response regulator"/>
    <property type="match status" value="1"/>
</dbReference>
<evidence type="ECO:0000256" key="8">
    <source>
        <dbReference type="ARBA" id="ARBA00023012"/>
    </source>
</evidence>
<dbReference type="Gene3D" id="3.30.565.10">
    <property type="entry name" value="Histidine kinase-like ATPase, C-terminal domain"/>
    <property type="match status" value="2"/>
</dbReference>
<evidence type="ECO:0000256" key="6">
    <source>
        <dbReference type="ARBA" id="ARBA00022777"/>
    </source>
</evidence>
<evidence type="ECO:0000256" key="9">
    <source>
        <dbReference type="PROSITE-ProRule" id="PRU00169"/>
    </source>
</evidence>
<evidence type="ECO:0000256" key="1">
    <source>
        <dbReference type="ARBA" id="ARBA00000085"/>
    </source>
</evidence>
<dbReference type="PROSITE" id="PS50112">
    <property type="entry name" value="PAS"/>
    <property type="match status" value="1"/>
</dbReference>
<proteinExistence type="predicted"/>
<dbReference type="Pfam" id="PF13426">
    <property type="entry name" value="PAS_9"/>
    <property type="match status" value="1"/>
</dbReference>
<keyword evidence="15" id="KW-1185">Reference proteome</keyword>
<comment type="catalytic activity">
    <reaction evidence="1">
        <text>ATP + protein L-histidine = ADP + protein N-phospho-L-histidine.</text>
        <dbReference type="EC" id="2.7.13.3"/>
    </reaction>
</comment>
<dbReference type="Proteomes" id="UP001153719">
    <property type="component" value="Chromosome"/>
</dbReference>
<dbReference type="FunFam" id="3.30.565.10:FF:000006">
    <property type="entry name" value="Sensor histidine kinase WalK"/>
    <property type="match status" value="1"/>
</dbReference>
<feature type="domain" description="Response regulatory" evidence="11">
    <location>
        <begin position="1679"/>
        <end position="1792"/>
    </location>
</feature>
<feature type="modified residue" description="4-aspartylphosphate" evidence="9">
    <location>
        <position position="667"/>
    </location>
</feature>
<dbReference type="InterPro" id="IPR003594">
    <property type="entry name" value="HATPase_dom"/>
</dbReference>
<dbReference type="SUPFAM" id="SSF55785">
    <property type="entry name" value="PYP-like sensor domain (PAS domain)"/>
    <property type="match status" value="6"/>
</dbReference>
<dbReference type="CDD" id="cd00130">
    <property type="entry name" value="PAS"/>
    <property type="match status" value="2"/>
</dbReference>
<dbReference type="FunFam" id="1.10.287.130:FF:000045">
    <property type="entry name" value="Two-component system sensor histidine kinase/response regulator"/>
    <property type="match status" value="1"/>
</dbReference>
<evidence type="ECO:0000256" key="7">
    <source>
        <dbReference type="ARBA" id="ARBA00022840"/>
    </source>
</evidence>
<dbReference type="GO" id="GO:0005524">
    <property type="term" value="F:ATP binding"/>
    <property type="evidence" value="ECO:0007669"/>
    <property type="project" value="UniProtKB-KW"/>
</dbReference>
<dbReference type="PRINTS" id="PR00344">
    <property type="entry name" value="BCTRLSENSOR"/>
</dbReference>
<dbReference type="Gene3D" id="1.10.287.130">
    <property type="match status" value="2"/>
</dbReference>
<feature type="domain" description="Response regulatory" evidence="11">
    <location>
        <begin position="619"/>
        <end position="734"/>
    </location>
</feature>
<dbReference type="InterPro" id="IPR029016">
    <property type="entry name" value="GAF-like_dom_sf"/>
</dbReference>
<dbReference type="SUPFAM" id="SSF47384">
    <property type="entry name" value="Homodimeric domain of signal transducing histidine kinase"/>
    <property type="match status" value="2"/>
</dbReference>
<dbReference type="CDD" id="cd16922">
    <property type="entry name" value="HATPase_EvgS-ArcB-TorS-like"/>
    <property type="match status" value="1"/>
</dbReference>
<dbReference type="Pfam" id="PF08448">
    <property type="entry name" value="PAS_4"/>
    <property type="match status" value="4"/>
</dbReference>
<keyword evidence="5" id="KW-0547">Nucleotide-binding</keyword>
<dbReference type="CDD" id="cd17580">
    <property type="entry name" value="REC_2_DhkD-like"/>
    <property type="match status" value="1"/>
</dbReference>
<evidence type="ECO:0000256" key="4">
    <source>
        <dbReference type="ARBA" id="ARBA00022679"/>
    </source>
</evidence>
<dbReference type="InterPro" id="IPR013656">
    <property type="entry name" value="PAS_4"/>
</dbReference>
<dbReference type="Pfam" id="PF02518">
    <property type="entry name" value="HATPase_c"/>
    <property type="match status" value="2"/>
</dbReference>
<dbReference type="EMBL" id="LR882967">
    <property type="protein sequence ID" value="CAD5955647.1"/>
    <property type="molecule type" value="Genomic_DNA"/>
</dbReference>
<dbReference type="InterPro" id="IPR035965">
    <property type="entry name" value="PAS-like_dom_sf"/>
</dbReference>
<evidence type="ECO:0000256" key="5">
    <source>
        <dbReference type="ARBA" id="ARBA00022741"/>
    </source>
</evidence>
<dbReference type="InterPro" id="IPR004358">
    <property type="entry name" value="Sig_transdc_His_kin-like_C"/>
</dbReference>
<dbReference type="InterPro" id="IPR000014">
    <property type="entry name" value="PAS"/>
</dbReference>
<evidence type="ECO:0000256" key="3">
    <source>
        <dbReference type="ARBA" id="ARBA00022553"/>
    </source>
</evidence>
<dbReference type="InterPro" id="IPR001789">
    <property type="entry name" value="Sig_transdc_resp-reg_receiver"/>
</dbReference>
<dbReference type="InterPro" id="IPR036097">
    <property type="entry name" value="HisK_dim/P_sf"/>
</dbReference>
<evidence type="ECO:0000259" key="13">
    <source>
        <dbReference type="PROSITE" id="PS50113"/>
    </source>
</evidence>
<keyword evidence="3 9" id="KW-0597">Phosphoprotein</keyword>
<dbReference type="InterPro" id="IPR001610">
    <property type="entry name" value="PAC"/>
</dbReference>
<dbReference type="SMART" id="SM00065">
    <property type="entry name" value="GAF"/>
    <property type="match status" value="1"/>
</dbReference>
<keyword evidence="4 14" id="KW-0808">Transferase</keyword>
<accession>A0A9W4CRS2</accession>
<dbReference type="PANTHER" id="PTHR43547">
    <property type="entry name" value="TWO-COMPONENT HISTIDINE KINASE"/>
    <property type="match status" value="1"/>
</dbReference>
<dbReference type="InterPro" id="IPR005467">
    <property type="entry name" value="His_kinase_dom"/>
</dbReference>
<dbReference type="InterPro" id="IPR003018">
    <property type="entry name" value="GAF"/>
</dbReference>
<dbReference type="Pfam" id="PF13185">
    <property type="entry name" value="GAF_2"/>
    <property type="match status" value="1"/>
</dbReference>
<feature type="domain" description="PAS" evidence="12">
    <location>
        <begin position="753"/>
        <end position="823"/>
    </location>
</feature>
<organism evidence="14 15">
    <name type="scientific">Planktothrix pseudagardhii</name>
    <dbReference type="NCBI Taxonomy" id="132604"/>
    <lineage>
        <taxon>Bacteria</taxon>
        <taxon>Bacillati</taxon>
        <taxon>Cyanobacteriota</taxon>
        <taxon>Cyanophyceae</taxon>
        <taxon>Oscillatoriophycideae</taxon>
        <taxon>Oscillatoriales</taxon>
        <taxon>Microcoleaceae</taxon>
        <taxon>Planktothrix</taxon>
    </lineage>
</organism>
<name>A0A9W4CRS2_9CYAN</name>